<evidence type="ECO:0000313" key="1">
    <source>
        <dbReference type="EMBL" id="MBE1506644.1"/>
    </source>
</evidence>
<evidence type="ECO:0000313" key="2">
    <source>
        <dbReference type="Proteomes" id="UP000620262"/>
    </source>
</evidence>
<proteinExistence type="predicted"/>
<name>A0ABR9ITW5_RHIVS</name>
<protein>
    <recommendedName>
        <fullName evidence="3">Tail assembly chaperone</fullName>
    </recommendedName>
</protein>
<comment type="caution">
    <text evidence="1">The sequence shown here is derived from an EMBL/GenBank/DDBJ whole genome shotgun (WGS) entry which is preliminary data.</text>
</comment>
<dbReference type="EMBL" id="JADBEC010000001">
    <property type="protein sequence ID" value="MBE1506644.1"/>
    <property type="molecule type" value="Genomic_DNA"/>
</dbReference>
<keyword evidence="2" id="KW-1185">Reference proteome</keyword>
<sequence length="117" mass="12978">MDHFKDQPSAPHDIERDEITSAFREVFATASGKRVLFWMLEQCAIYQEAYAGELVNATHYTLGKQGAGRRLIAELDRIDPTLYPRLLLAIADLKANDKAAAASRAASEESQDHDSDA</sequence>
<reference evidence="1 2" key="1">
    <citation type="submission" date="2020-10" db="EMBL/GenBank/DDBJ databases">
        <title>Sequencing the genomes of 1000 actinobacteria strains.</title>
        <authorList>
            <person name="Klenk H.-P."/>
        </authorList>
    </citation>
    <scope>NUCLEOTIDE SEQUENCE [LARGE SCALE GENOMIC DNA]</scope>
    <source>
        <strain evidence="1 2">DSM 7307</strain>
    </source>
</reference>
<dbReference type="RefSeq" id="WP_192730321.1">
    <property type="nucleotide sequence ID" value="NZ_BAAAVL010000018.1"/>
</dbReference>
<dbReference type="Proteomes" id="UP000620262">
    <property type="component" value="Unassembled WGS sequence"/>
</dbReference>
<evidence type="ECO:0008006" key="3">
    <source>
        <dbReference type="Google" id="ProtNLM"/>
    </source>
</evidence>
<accession>A0ABR9ITW5</accession>
<organism evidence="1 2">
    <name type="scientific">Rhizobium viscosum</name>
    <name type="common">Arthrobacter viscosus</name>
    <dbReference type="NCBI Taxonomy" id="1673"/>
    <lineage>
        <taxon>Bacteria</taxon>
        <taxon>Pseudomonadati</taxon>
        <taxon>Pseudomonadota</taxon>
        <taxon>Alphaproteobacteria</taxon>
        <taxon>Hyphomicrobiales</taxon>
        <taxon>Rhizobiaceae</taxon>
        <taxon>Rhizobium/Agrobacterium group</taxon>
        <taxon>Rhizobium</taxon>
    </lineage>
</organism>
<gene>
    <name evidence="1" type="ORF">H4W29_003825</name>
</gene>